<evidence type="ECO:0008006" key="4">
    <source>
        <dbReference type="Google" id="ProtNLM"/>
    </source>
</evidence>
<dbReference type="AlphaFoldDB" id="A0A5E4CZ94"/>
<protein>
    <recommendedName>
        <fullName evidence="4">RING-type domain-containing protein</fullName>
    </recommendedName>
</protein>
<feature type="non-terminal residue" evidence="2">
    <location>
        <position position="76"/>
    </location>
</feature>
<dbReference type="Proteomes" id="UP000335636">
    <property type="component" value="Unassembled WGS sequence"/>
</dbReference>
<dbReference type="SUPFAM" id="SSF57850">
    <property type="entry name" value="RING/U-box"/>
    <property type="match status" value="1"/>
</dbReference>
<dbReference type="EMBL" id="CABDUW010002527">
    <property type="protein sequence ID" value="VTJ87157.1"/>
    <property type="molecule type" value="Genomic_DNA"/>
</dbReference>
<sequence length="76" mass="8571">MNGGHMFCRPCLCLCWEETQTHSCCPECREIAEKTDYKTNTILKKMASLARDARSHSDSSSGEQLCRTHGETKGLF</sequence>
<accession>A0A5E4CZ94</accession>
<organism evidence="2 3">
    <name type="scientific">Marmota monax</name>
    <name type="common">Woodchuck</name>
    <dbReference type="NCBI Taxonomy" id="9995"/>
    <lineage>
        <taxon>Eukaryota</taxon>
        <taxon>Metazoa</taxon>
        <taxon>Chordata</taxon>
        <taxon>Craniata</taxon>
        <taxon>Vertebrata</taxon>
        <taxon>Euteleostomi</taxon>
        <taxon>Mammalia</taxon>
        <taxon>Eutheria</taxon>
        <taxon>Euarchontoglires</taxon>
        <taxon>Glires</taxon>
        <taxon>Rodentia</taxon>
        <taxon>Sciuromorpha</taxon>
        <taxon>Sciuridae</taxon>
        <taxon>Xerinae</taxon>
        <taxon>Marmotini</taxon>
        <taxon>Marmota</taxon>
    </lineage>
</organism>
<evidence type="ECO:0000313" key="3">
    <source>
        <dbReference type="Proteomes" id="UP000335636"/>
    </source>
</evidence>
<proteinExistence type="predicted"/>
<feature type="compositionally biased region" description="Basic and acidic residues" evidence="1">
    <location>
        <begin position="66"/>
        <end position="76"/>
    </location>
</feature>
<dbReference type="Gene3D" id="3.30.40.10">
    <property type="entry name" value="Zinc/RING finger domain, C3HC4 (zinc finger)"/>
    <property type="match status" value="1"/>
</dbReference>
<name>A0A5E4CZ94_MARMO</name>
<evidence type="ECO:0000313" key="2">
    <source>
        <dbReference type="EMBL" id="VTJ87157.1"/>
    </source>
</evidence>
<gene>
    <name evidence="2" type="ORF">MONAX_5E017096</name>
</gene>
<evidence type="ECO:0000256" key="1">
    <source>
        <dbReference type="SAM" id="MobiDB-lite"/>
    </source>
</evidence>
<keyword evidence="3" id="KW-1185">Reference proteome</keyword>
<dbReference type="InterPro" id="IPR013083">
    <property type="entry name" value="Znf_RING/FYVE/PHD"/>
</dbReference>
<comment type="caution">
    <text evidence="2">The sequence shown here is derived from an EMBL/GenBank/DDBJ whole genome shotgun (WGS) entry which is preliminary data.</text>
</comment>
<reference evidence="2" key="1">
    <citation type="submission" date="2019-04" db="EMBL/GenBank/DDBJ databases">
        <authorList>
            <person name="Alioto T."/>
            <person name="Alioto T."/>
        </authorList>
    </citation>
    <scope>NUCLEOTIDE SEQUENCE [LARGE SCALE GENOMIC DNA]</scope>
</reference>
<feature type="region of interest" description="Disordered" evidence="1">
    <location>
        <begin position="51"/>
        <end position="76"/>
    </location>
</feature>